<dbReference type="AlphaFoldDB" id="A0ABD1Z8C9"/>
<evidence type="ECO:0000313" key="2">
    <source>
        <dbReference type="Proteomes" id="UP001605036"/>
    </source>
</evidence>
<dbReference type="InterPro" id="IPR043128">
    <property type="entry name" value="Rev_trsase/Diguanyl_cyclase"/>
</dbReference>
<evidence type="ECO:0000313" key="1">
    <source>
        <dbReference type="EMBL" id="KAL2643659.1"/>
    </source>
</evidence>
<dbReference type="InterPro" id="IPR043502">
    <property type="entry name" value="DNA/RNA_pol_sf"/>
</dbReference>
<accession>A0ABD1Z8C9</accession>
<evidence type="ECO:0008006" key="3">
    <source>
        <dbReference type="Google" id="ProtNLM"/>
    </source>
</evidence>
<protein>
    <recommendedName>
        <fullName evidence="3">Mitochondrial protein</fullName>
    </recommendedName>
</protein>
<reference evidence="1 2" key="1">
    <citation type="submission" date="2024-09" db="EMBL/GenBank/DDBJ databases">
        <title>Chromosome-scale assembly of Riccia fluitans.</title>
        <authorList>
            <person name="Paukszto L."/>
            <person name="Sawicki J."/>
            <person name="Karawczyk K."/>
            <person name="Piernik-Szablinska J."/>
            <person name="Szczecinska M."/>
            <person name="Mazdziarz M."/>
        </authorList>
    </citation>
    <scope>NUCLEOTIDE SEQUENCE [LARGE SCALE GENOMIC DNA]</scope>
    <source>
        <strain evidence="1">Rf_01</strain>
        <tissue evidence="1">Aerial parts of the thallus</tissue>
    </source>
</reference>
<dbReference type="Gene3D" id="3.30.70.270">
    <property type="match status" value="1"/>
</dbReference>
<dbReference type="PANTHER" id="PTHR33064">
    <property type="entry name" value="POL PROTEIN"/>
    <property type="match status" value="1"/>
</dbReference>
<dbReference type="Proteomes" id="UP001605036">
    <property type="component" value="Unassembled WGS sequence"/>
</dbReference>
<proteinExistence type="predicted"/>
<dbReference type="PANTHER" id="PTHR33064:SF39">
    <property type="match status" value="1"/>
</dbReference>
<gene>
    <name evidence="1" type="ORF">R1flu_011246</name>
</gene>
<dbReference type="InterPro" id="IPR051320">
    <property type="entry name" value="Viral_Replic_Matur_Polypro"/>
</dbReference>
<dbReference type="SUPFAM" id="SSF56672">
    <property type="entry name" value="DNA/RNA polymerases"/>
    <property type="match status" value="1"/>
</dbReference>
<organism evidence="1 2">
    <name type="scientific">Riccia fluitans</name>
    <dbReference type="NCBI Taxonomy" id="41844"/>
    <lineage>
        <taxon>Eukaryota</taxon>
        <taxon>Viridiplantae</taxon>
        <taxon>Streptophyta</taxon>
        <taxon>Embryophyta</taxon>
        <taxon>Marchantiophyta</taxon>
        <taxon>Marchantiopsida</taxon>
        <taxon>Marchantiidae</taxon>
        <taxon>Marchantiales</taxon>
        <taxon>Ricciaceae</taxon>
        <taxon>Riccia</taxon>
    </lineage>
</organism>
<sequence length="101" mass="11739">MEEGILLGHHISCRGIQVDKEKVAIIVELKPPCCVQDVRAFQGSIGYYRRFVWKYAERASPLTQLLKKDIPWKWGETQQKAFEDLKLQLVEALVLITPNWE</sequence>
<comment type="caution">
    <text evidence="1">The sequence shown here is derived from an EMBL/GenBank/DDBJ whole genome shotgun (WGS) entry which is preliminary data.</text>
</comment>
<keyword evidence="2" id="KW-1185">Reference proteome</keyword>
<name>A0ABD1Z8C9_9MARC</name>
<dbReference type="EMBL" id="JBHFFA010000002">
    <property type="protein sequence ID" value="KAL2643659.1"/>
    <property type="molecule type" value="Genomic_DNA"/>
</dbReference>
<dbReference type="FunFam" id="3.30.70.270:FF:000020">
    <property type="entry name" value="Transposon Tf2-6 polyprotein-like Protein"/>
    <property type="match status" value="1"/>
</dbReference>